<evidence type="ECO:0000256" key="3">
    <source>
        <dbReference type="ARBA" id="ARBA00022448"/>
    </source>
</evidence>
<dbReference type="InterPro" id="IPR006059">
    <property type="entry name" value="SBP"/>
</dbReference>
<dbReference type="PROSITE" id="PS51257">
    <property type="entry name" value="PROKAR_LIPOPROTEIN"/>
    <property type="match status" value="1"/>
</dbReference>
<accession>A0ABT2GW50</accession>
<dbReference type="PANTHER" id="PTHR43649">
    <property type="entry name" value="ARABINOSE-BINDING PROTEIN-RELATED"/>
    <property type="match status" value="1"/>
</dbReference>
<dbReference type="Proteomes" id="UP001165586">
    <property type="component" value="Unassembled WGS sequence"/>
</dbReference>
<dbReference type="SUPFAM" id="SSF53850">
    <property type="entry name" value="Periplasmic binding protein-like II"/>
    <property type="match status" value="1"/>
</dbReference>
<dbReference type="PANTHER" id="PTHR43649:SF31">
    <property type="entry name" value="SN-GLYCEROL-3-PHOSPHATE-BINDING PERIPLASMIC PROTEIN UGPB"/>
    <property type="match status" value="1"/>
</dbReference>
<dbReference type="EMBL" id="JANLCJ010000001">
    <property type="protein sequence ID" value="MCS5732188.1"/>
    <property type="molecule type" value="Genomic_DNA"/>
</dbReference>
<evidence type="ECO:0000256" key="1">
    <source>
        <dbReference type="ARBA" id="ARBA00004196"/>
    </source>
</evidence>
<sequence>MRGKYAVAILASALLVGLAGCSGSGSEPAADGDISGDLTYAIWDQNQQPAMEKMADDFMAEHPDVKVTVEVTPFTQYWTKLQTQGSAKTLPDVFWMNGPNAKIYAPSGLIEPITSLVDDGQIDPANYPESLDELYTIDGVQYGVPKDFDTIGVWYNTDLLQKAGVPEPTADWTWDDFKAAAQTVSDKLSGDGVYGVVAELTGQQSYYDSIFQAGGYVISDDMKTSGYDDPKTIEGLQLWTDLIASGASPSVQQLSDTTPNQWFTSGKAAFYQAGSWMASEIAESPIAADVKTVQMPAEEKSATVIHGVANVVAADSQNKAAAQAFQAYLGSKEAALTLAELGAAIPAFNGTQQTWVDSEPGFGLQMFLDATSYAVPDPESYNTTAWRDLEYELLPQAFSGERPVKEVADELAERMNALLAEEQ</sequence>
<protein>
    <submittedName>
        <fullName evidence="6">Extracellular solute-binding protein</fullName>
    </submittedName>
</protein>
<dbReference type="CDD" id="cd13585">
    <property type="entry name" value="PBP2_TMBP_like"/>
    <property type="match status" value="1"/>
</dbReference>
<dbReference type="Pfam" id="PF01547">
    <property type="entry name" value="SBP_bac_1"/>
    <property type="match status" value="1"/>
</dbReference>
<comment type="caution">
    <text evidence="6">The sequence shown here is derived from an EMBL/GenBank/DDBJ whole genome shotgun (WGS) entry which is preliminary data.</text>
</comment>
<reference evidence="6" key="1">
    <citation type="submission" date="2022-08" db="EMBL/GenBank/DDBJ databases">
        <authorList>
            <person name="Deng Y."/>
            <person name="Han X.-F."/>
            <person name="Zhang Y.-Q."/>
        </authorList>
    </citation>
    <scope>NUCLEOTIDE SEQUENCE</scope>
    <source>
        <strain evidence="6">CPCC 203386</strain>
    </source>
</reference>
<dbReference type="InterPro" id="IPR050490">
    <property type="entry name" value="Bact_solute-bd_prot1"/>
</dbReference>
<name>A0ABT2GW50_9MICO</name>
<evidence type="ECO:0000256" key="4">
    <source>
        <dbReference type="ARBA" id="ARBA00022729"/>
    </source>
</evidence>
<evidence type="ECO:0000256" key="2">
    <source>
        <dbReference type="ARBA" id="ARBA00008520"/>
    </source>
</evidence>
<keyword evidence="7" id="KW-1185">Reference proteome</keyword>
<evidence type="ECO:0000313" key="7">
    <source>
        <dbReference type="Proteomes" id="UP001165586"/>
    </source>
</evidence>
<feature type="signal peptide" evidence="5">
    <location>
        <begin position="1"/>
        <end position="29"/>
    </location>
</feature>
<organism evidence="6 7">
    <name type="scientific">Herbiconiux daphne</name>
    <dbReference type="NCBI Taxonomy" id="2970914"/>
    <lineage>
        <taxon>Bacteria</taxon>
        <taxon>Bacillati</taxon>
        <taxon>Actinomycetota</taxon>
        <taxon>Actinomycetes</taxon>
        <taxon>Micrococcales</taxon>
        <taxon>Microbacteriaceae</taxon>
        <taxon>Herbiconiux</taxon>
    </lineage>
</organism>
<evidence type="ECO:0000313" key="6">
    <source>
        <dbReference type="EMBL" id="MCS5732188.1"/>
    </source>
</evidence>
<gene>
    <name evidence="6" type="ORF">N1032_00330</name>
</gene>
<comment type="similarity">
    <text evidence="2">Belongs to the bacterial solute-binding protein 1 family.</text>
</comment>
<keyword evidence="4 5" id="KW-0732">Signal</keyword>
<dbReference type="Gene3D" id="3.40.190.10">
    <property type="entry name" value="Periplasmic binding protein-like II"/>
    <property type="match status" value="1"/>
</dbReference>
<evidence type="ECO:0000256" key="5">
    <source>
        <dbReference type="SAM" id="SignalP"/>
    </source>
</evidence>
<feature type="chain" id="PRO_5047529730" evidence="5">
    <location>
        <begin position="30"/>
        <end position="423"/>
    </location>
</feature>
<proteinExistence type="inferred from homology"/>
<dbReference type="RefSeq" id="WP_259536681.1">
    <property type="nucleotide sequence ID" value="NZ_JANLCJ010000001.1"/>
</dbReference>
<comment type="subcellular location">
    <subcellularLocation>
        <location evidence="1">Cell envelope</location>
    </subcellularLocation>
</comment>
<keyword evidence="3" id="KW-0813">Transport</keyword>